<name>A0A7W9L2U8_9HYPH</name>
<comment type="caution">
    <text evidence="7">The sequence shown here is derived from an EMBL/GenBank/DDBJ whole genome shotgun (WGS) entry which is preliminary data.</text>
</comment>
<dbReference type="GO" id="GO:0008113">
    <property type="term" value="F:peptide-methionine (S)-S-oxide reductase activity"/>
    <property type="evidence" value="ECO:0007669"/>
    <property type="project" value="UniProtKB-UniRule"/>
</dbReference>
<evidence type="ECO:0000313" key="8">
    <source>
        <dbReference type="Proteomes" id="UP000523821"/>
    </source>
</evidence>
<dbReference type="Pfam" id="PF01625">
    <property type="entry name" value="PMSR"/>
    <property type="match status" value="1"/>
</dbReference>
<dbReference type="EMBL" id="JACHOO010000006">
    <property type="protein sequence ID" value="MBB5753905.1"/>
    <property type="molecule type" value="Genomic_DNA"/>
</dbReference>
<dbReference type="HAMAP" id="MF_01401">
    <property type="entry name" value="MsrA"/>
    <property type="match status" value="1"/>
</dbReference>
<dbReference type="SUPFAM" id="SSF55068">
    <property type="entry name" value="Peptide methionine sulfoxide reductase"/>
    <property type="match status" value="1"/>
</dbReference>
<evidence type="ECO:0000256" key="4">
    <source>
        <dbReference type="ARBA" id="ARBA00048782"/>
    </source>
</evidence>
<evidence type="ECO:0000256" key="5">
    <source>
        <dbReference type="HAMAP-Rule" id="MF_01401"/>
    </source>
</evidence>
<dbReference type="InterPro" id="IPR002569">
    <property type="entry name" value="Met_Sox_Rdtase_MsrA_dom"/>
</dbReference>
<gene>
    <name evidence="5" type="primary">msrA</name>
    <name evidence="7" type="ORF">GGQ63_002980</name>
</gene>
<evidence type="ECO:0000256" key="2">
    <source>
        <dbReference type="ARBA" id="ARBA00023002"/>
    </source>
</evidence>
<comment type="catalytic activity">
    <reaction evidence="4 5">
        <text>[thioredoxin]-disulfide + L-methionine + H2O = L-methionine (S)-S-oxide + [thioredoxin]-dithiol</text>
        <dbReference type="Rhea" id="RHEA:19993"/>
        <dbReference type="Rhea" id="RHEA-COMP:10698"/>
        <dbReference type="Rhea" id="RHEA-COMP:10700"/>
        <dbReference type="ChEBI" id="CHEBI:15377"/>
        <dbReference type="ChEBI" id="CHEBI:29950"/>
        <dbReference type="ChEBI" id="CHEBI:50058"/>
        <dbReference type="ChEBI" id="CHEBI:57844"/>
        <dbReference type="ChEBI" id="CHEBI:58772"/>
        <dbReference type="EC" id="1.8.4.11"/>
    </reaction>
</comment>
<evidence type="ECO:0000259" key="6">
    <source>
        <dbReference type="Pfam" id="PF01625"/>
    </source>
</evidence>
<sequence length="221" mass="23486">MFLLDLLARKTRLPAAGEALPGRPMPITVPGTHAVSGRPLAGPYPEGIRTALFGLGCFWGAERAFWRRDGVFVTAVGYAGGATPNPTYEEVCSGMTGHNEVVLVAYDPAVVSFAELVRLFFESHDPTQGMRQGNDVGTQYRSGIYVGDAAERATAEAVRDAYQAALSEKGFGRITTEIVDRPAFYFAEDYHQQYLAKVPNGYCGLGGTGVACPVGTGVAAA</sequence>
<dbReference type="InterPro" id="IPR050162">
    <property type="entry name" value="MsrA_MetSO_reductase"/>
</dbReference>
<dbReference type="FunFam" id="3.30.1060.10:FF:000001">
    <property type="entry name" value="Peptide methionine sulfoxide reductase MsrA"/>
    <property type="match status" value="1"/>
</dbReference>
<comment type="function">
    <text evidence="5">Has an important function as a repair enzyme for proteins that have been inactivated by oxidation. Catalyzes the reversible oxidation-reduction of methionine sulfoxide in proteins to methionine.</text>
</comment>
<evidence type="ECO:0000313" key="7">
    <source>
        <dbReference type="EMBL" id="MBB5753905.1"/>
    </source>
</evidence>
<comment type="catalytic activity">
    <reaction evidence="3 5">
        <text>L-methionyl-[protein] + [thioredoxin]-disulfide + H2O = L-methionyl-(S)-S-oxide-[protein] + [thioredoxin]-dithiol</text>
        <dbReference type="Rhea" id="RHEA:14217"/>
        <dbReference type="Rhea" id="RHEA-COMP:10698"/>
        <dbReference type="Rhea" id="RHEA-COMP:10700"/>
        <dbReference type="Rhea" id="RHEA-COMP:12313"/>
        <dbReference type="Rhea" id="RHEA-COMP:12315"/>
        <dbReference type="ChEBI" id="CHEBI:15377"/>
        <dbReference type="ChEBI" id="CHEBI:16044"/>
        <dbReference type="ChEBI" id="CHEBI:29950"/>
        <dbReference type="ChEBI" id="CHEBI:44120"/>
        <dbReference type="ChEBI" id="CHEBI:50058"/>
        <dbReference type="EC" id="1.8.4.11"/>
    </reaction>
</comment>
<feature type="active site" evidence="5">
    <location>
        <position position="57"/>
    </location>
</feature>
<dbReference type="Proteomes" id="UP000523821">
    <property type="component" value="Unassembled WGS sequence"/>
</dbReference>
<dbReference type="NCBIfam" id="TIGR00401">
    <property type="entry name" value="msrA"/>
    <property type="match status" value="1"/>
</dbReference>
<evidence type="ECO:0000256" key="3">
    <source>
        <dbReference type="ARBA" id="ARBA00047806"/>
    </source>
</evidence>
<proteinExistence type="inferred from homology"/>
<dbReference type="PANTHER" id="PTHR42799">
    <property type="entry name" value="MITOCHONDRIAL PEPTIDE METHIONINE SULFOXIDE REDUCTASE"/>
    <property type="match status" value="1"/>
</dbReference>
<protein>
    <recommendedName>
        <fullName evidence="5">Peptide methionine sulfoxide reductase MsrA</fullName>
        <shortName evidence="5">Protein-methionine-S-oxide reductase</shortName>
        <ecNumber evidence="5">1.8.4.11</ecNumber>
    </recommendedName>
    <alternativeName>
        <fullName evidence="5">Peptide-methionine (S)-S-oxide reductase</fullName>
        <shortName evidence="5">Peptide Met(O) reductase</shortName>
    </alternativeName>
</protein>
<feature type="domain" description="Peptide methionine sulphoxide reductase MsrA" evidence="6">
    <location>
        <begin position="50"/>
        <end position="203"/>
    </location>
</feature>
<dbReference type="EC" id="1.8.4.11" evidence="5"/>
<accession>A0A7W9L2U8</accession>
<evidence type="ECO:0000256" key="1">
    <source>
        <dbReference type="ARBA" id="ARBA00005591"/>
    </source>
</evidence>
<dbReference type="RefSeq" id="WP_183857135.1">
    <property type="nucleotide sequence ID" value="NZ_JACHOO010000006.1"/>
</dbReference>
<dbReference type="PANTHER" id="PTHR42799:SF2">
    <property type="entry name" value="MITOCHONDRIAL PEPTIDE METHIONINE SULFOXIDE REDUCTASE"/>
    <property type="match status" value="1"/>
</dbReference>
<reference evidence="7 8" key="1">
    <citation type="submission" date="2020-08" db="EMBL/GenBank/DDBJ databases">
        <title>Genomic Encyclopedia of Type Strains, Phase IV (KMG-IV): sequencing the most valuable type-strain genomes for metagenomic binning, comparative biology and taxonomic classification.</title>
        <authorList>
            <person name="Goeker M."/>
        </authorList>
    </citation>
    <scope>NUCLEOTIDE SEQUENCE [LARGE SCALE GENOMIC DNA]</scope>
    <source>
        <strain evidence="7 8">DSM 16268</strain>
    </source>
</reference>
<keyword evidence="8" id="KW-1185">Reference proteome</keyword>
<dbReference type="InterPro" id="IPR036509">
    <property type="entry name" value="Met_Sox_Rdtase_MsrA_sf"/>
</dbReference>
<dbReference type="Gene3D" id="3.30.1060.10">
    <property type="entry name" value="Peptide methionine sulphoxide reductase MsrA"/>
    <property type="match status" value="1"/>
</dbReference>
<dbReference type="GO" id="GO:0005737">
    <property type="term" value="C:cytoplasm"/>
    <property type="evidence" value="ECO:0007669"/>
    <property type="project" value="TreeGrafter"/>
</dbReference>
<organism evidence="7 8">
    <name type="scientific">Prosthecomicrobium pneumaticum</name>
    <dbReference type="NCBI Taxonomy" id="81895"/>
    <lineage>
        <taxon>Bacteria</taxon>
        <taxon>Pseudomonadati</taxon>
        <taxon>Pseudomonadota</taxon>
        <taxon>Alphaproteobacteria</taxon>
        <taxon>Hyphomicrobiales</taxon>
        <taxon>Kaistiaceae</taxon>
        <taxon>Prosthecomicrobium</taxon>
    </lineage>
</organism>
<dbReference type="AlphaFoldDB" id="A0A7W9L2U8"/>
<dbReference type="GO" id="GO:0034599">
    <property type="term" value="P:cellular response to oxidative stress"/>
    <property type="evidence" value="ECO:0007669"/>
    <property type="project" value="TreeGrafter"/>
</dbReference>
<comment type="similarity">
    <text evidence="1 5">Belongs to the MsrA Met sulfoxide reductase family.</text>
</comment>
<keyword evidence="2 5" id="KW-0560">Oxidoreductase</keyword>